<dbReference type="PATRIC" id="fig|883165.3.peg.1177"/>
<dbReference type="EMBL" id="AGYD01000011">
    <property type="protein sequence ID" value="EPH07906.1"/>
    <property type="molecule type" value="Genomic_DNA"/>
</dbReference>
<evidence type="ECO:0008006" key="4">
    <source>
        <dbReference type="Google" id="ProtNLM"/>
    </source>
</evidence>
<keyword evidence="1" id="KW-1133">Transmembrane helix</keyword>
<protein>
    <recommendedName>
        <fullName evidence="4">Cxxc_20_cxxc protein</fullName>
    </recommendedName>
</protein>
<proteinExistence type="predicted"/>
<accession>S3XCS8</accession>
<dbReference type="Proteomes" id="UP000014539">
    <property type="component" value="Unassembled WGS sequence"/>
</dbReference>
<evidence type="ECO:0000256" key="1">
    <source>
        <dbReference type="SAM" id="Phobius"/>
    </source>
</evidence>
<keyword evidence="1" id="KW-0472">Membrane</keyword>
<evidence type="ECO:0000313" key="3">
    <source>
        <dbReference type="Proteomes" id="UP000014539"/>
    </source>
</evidence>
<reference evidence="2 3" key="1">
    <citation type="submission" date="2013-06" db="EMBL/GenBank/DDBJ databases">
        <title>The Genome Sequence of Campylobacter ureolyticus ACS-301-V-SCH3B.</title>
        <authorList>
            <consortium name="The Broad Institute Genomics Platform"/>
            <person name="Earl A."/>
            <person name="Ward D."/>
            <person name="Feldgarden M."/>
            <person name="Gevers D."/>
            <person name="Saerens B."/>
            <person name="Vaneechoutte M."/>
            <person name="Walker B."/>
            <person name="Young S."/>
            <person name="Zeng Q."/>
            <person name="Gargeya S."/>
            <person name="Fitzgerald M."/>
            <person name="Haas B."/>
            <person name="Abouelleil A."/>
            <person name="Allen A.W."/>
            <person name="Alvarado L."/>
            <person name="Arachchi H.M."/>
            <person name="Berlin A.M."/>
            <person name="Chapman S.B."/>
            <person name="Gainer-Dewar J."/>
            <person name="Goldberg J."/>
            <person name="Griggs A."/>
            <person name="Gujja S."/>
            <person name="Hansen M."/>
            <person name="Howarth C."/>
            <person name="Imamovic A."/>
            <person name="Ireland A."/>
            <person name="Larimer J."/>
            <person name="McCowan C."/>
            <person name="Murphy C."/>
            <person name="Pearson M."/>
            <person name="Poon T.W."/>
            <person name="Priest M."/>
            <person name="Roberts A."/>
            <person name="Saif S."/>
            <person name="Shea T."/>
            <person name="Sisk P."/>
            <person name="Sykes S."/>
            <person name="Wortman J."/>
            <person name="Nusbaum C."/>
            <person name="Birren B."/>
        </authorList>
    </citation>
    <scope>NUCLEOTIDE SEQUENCE [LARGE SCALE GENOMIC DNA]</scope>
    <source>
        <strain evidence="2 3">ACS-301-V-Sch3b</strain>
    </source>
</reference>
<organism evidence="2 3">
    <name type="scientific">Campylobacter ureolyticus ACS-301-V-Sch3b</name>
    <dbReference type="NCBI Taxonomy" id="883165"/>
    <lineage>
        <taxon>Bacteria</taxon>
        <taxon>Pseudomonadati</taxon>
        <taxon>Campylobacterota</taxon>
        <taxon>Epsilonproteobacteria</taxon>
        <taxon>Campylobacterales</taxon>
        <taxon>Campylobacteraceae</taxon>
        <taxon>Campylobacter</taxon>
    </lineage>
</organism>
<keyword evidence="1" id="KW-0812">Transmembrane</keyword>
<name>S3XCS8_9BACT</name>
<comment type="caution">
    <text evidence="2">The sequence shown here is derived from an EMBL/GenBank/DDBJ whole genome shotgun (WGS) entry which is preliminary data.</text>
</comment>
<dbReference type="RefSeq" id="WP_016647016.1">
    <property type="nucleotide sequence ID" value="NZ_KE340327.1"/>
</dbReference>
<dbReference type="HOGENOM" id="CLU_2141282_0_0_7"/>
<sequence length="112" mass="13451">MGFFYKKCEVCENKIKKCNSMKEYIFGSVEVNCNNCQTKYKPRAGGLLSIIYFLYIWYIMPFINILFIVYALDNFIPVSFGFEIWFIAIFLYYLSWRLLIGFWPLKVDIQKD</sequence>
<gene>
    <name evidence="2" type="ORF">HMPREF9309_01161</name>
</gene>
<feature type="transmembrane region" description="Helical" evidence="1">
    <location>
        <begin position="47"/>
        <end position="72"/>
    </location>
</feature>
<evidence type="ECO:0000313" key="2">
    <source>
        <dbReference type="EMBL" id="EPH07906.1"/>
    </source>
</evidence>
<keyword evidence="3" id="KW-1185">Reference proteome</keyword>
<feature type="transmembrane region" description="Helical" evidence="1">
    <location>
        <begin position="84"/>
        <end position="105"/>
    </location>
</feature>
<dbReference type="AlphaFoldDB" id="S3XCS8"/>